<dbReference type="InterPro" id="IPR009739">
    <property type="entry name" value="LprI-like_N"/>
</dbReference>
<evidence type="ECO:0000313" key="3">
    <source>
        <dbReference type="EMBL" id="PAW56461.1"/>
    </source>
</evidence>
<sequence length="196" mass="21937">MQLLEVTKKIFSVLSTVFLYAGVASADIDCNTVNSTNPDIVNCSQKSFERIDKVLNEQYKSLSAELDSSNKAALLSTQKKWITLRDEYCKNDDEEGGESPIEQLSCKKQLTSFRVAELVYLRTGVIGDGFYKAVSLVNEKATAMNYSEALKFVGGNEDFGPTWKGYAEENCAITSRLFGEAKDRCMGRMRFQIPIF</sequence>
<accession>A0A2A2PML9</accession>
<organism evidence="3 4">
    <name type="scientific">Pseudomonas moraviensis</name>
    <dbReference type="NCBI Taxonomy" id="321662"/>
    <lineage>
        <taxon>Bacteria</taxon>
        <taxon>Pseudomonadati</taxon>
        <taxon>Pseudomonadota</taxon>
        <taxon>Gammaproteobacteria</taxon>
        <taxon>Pseudomonadales</taxon>
        <taxon>Pseudomonadaceae</taxon>
        <taxon>Pseudomonas</taxon>
    </lineage>
</organism>
<name>A0A2A2PML9_9PSED</name>
<comment type="caution">
    <text evidence="3">The sequence shown here is derived from an EMBL/GenBank/DDBJ whole genome shotgun (WGS) entry which is preliminary data.</text>
</comment>
<dbReference type="Pfam" id="PF07007">
    <property type="entry name" value="LprI"/>
    <property type="match status" value="1"/>
</dbReference>
<dbReference type="Gene3D" id="1.20.1270.180">
    <property type="match status" value="1"/>
</dbReference>
<dbReference type="EMBL" id="NRST01000001">
    <property type="protein sequence ID" value="PAW56461.1"/>
    <property type="molecule type" value="Genomic_DNA"/>
</dbReference>
<reference evidence="3 4" key="1">
    <citation type="submission" date="2017-08" db="EMBL/GenBank/DDBJ databases">
        <title>Draft Genome Sequence of Pseudomonas moraviensis TYU6, isolated from Taxus cuspidata by using PacBio Single-Molecule Real-Time Technology.</title>
        <authorList>
            <person name="Baek K.-H."/>
            <person name="Mishra A.K."/>
        </authorList>
    </citation>
    <scope>NUCLEOTIDE SEQUENCE [LARGE SCALE GENOMIC DNA]</scope>
    <source>
        <strain evidence="3 4">TYU6</strain>
    </source>
</reference>
<dbReference type="AlphaFoldDB" id="A0A2A2PML9"/>
<keyword evidence="1" id="KW-0732">Signal</keyword>
<protein>
    <recommendedName>
        <fullName evidence="2">Lysozyme inhibitor LprI-like N-terminal domain-containing protein</fullName>
    </recommendedName>
</protein>
<feature type="signal peptide" evidence="1">
    <location>
        <begin position="1"/>
        <end position="26"/>
    </location>
</feature>
<feature type="domain" description="Lysozyme inhibitor LprI-like N-terminal" evidence="2">
    <location>
        <begin position="31"/>
        <end position="118"/>
    </location>
</feature>
<evidence type="ECO:0000259" key="2">
    <source>
        <dbReference type="Pfam" id="PF07007"/>
    </source>
</evidence>
<evidence type="ECO:0000313" key="4">
    <source>
        <dbReference type="Proteomes" id="UP000217830"/>
    </source>
</evidence>
<dbReference type="Proteomes" id="UP000217830">
    <property type="component" value="Unassembled WGS sequence"/>
</dbReference>
<proteinExistence type="predicted"/>
<feature type="chain" id="PRO_5012697278" description="Lysozyme inhibitor LprI-like N-terminal domain-containing protein" evidence="1">
    <location>
        <begin position="27"/>
        <end position="196"/>
    </location>
</feature>
<gene>
    <name evidence="3" type="ORF">CKQ80_14460</name>
</gene>
<keyword evidence="4" id="KW-1185">Reference proteome</keyword>
<evidence type="ECO:0000256" key="1">
    <source>
        <dbReference type="SAM" id="SignalP"/>
    </source>
</evidence>
<dbReference type="PANTHER" id="PTHR39176">
    <property type="entry name" value="PERIPLASMIC PROTEIN-RELATED"/>
    <property type="match status" value="1"/>
</dbReference>
<dbReference type="PANTHER" id="PTHR39176:SF1">
    <property type="entry name" value="PERIPLASMIC PROTEIN"/>
    <property type="match status" value="1"/>
</dbReference>
<dbReference type="RefSeq" id="WP_095668004.1">
    <property type="nucleotide sequence ID" value="NZ_NRSS01000003.1"/>
</dbReference>